<dbReference type="Pfam" id="PF13585">
    <property type="entry name" value="CHU_C"/>
    <property type="match status" value="1"/>
</dbReference>
<gene>
    <name evidence="1" type="ORF">EJA19_06965</name>
</gene>
<dbReference type="AlphaFoldDB" id="A0A3R9NSE3"/>
<dbReference type="Proteomes" id="UP000270620">
    <property type="component" value="Unassembled WGS sequence"/>
</dbReference>
<evidence type="ECO:0000313" key="1">
    <source>
        <dbReference type="EMBL" id="RSK40713.1"/>
    </source>
</evidence>
<dbReference type="OrthoDB" id="1140688at2"/>
<reference evidence="1 2" key="1">
    <citation type="submission" date="2018-12" db="EMBL/GenBank/DDBJ databases">
        <title>Mangrovimonas spongiae sp. nov., a novel member of the genus Mangrovimonas isolated from marine sponge.</title>
        <authorList>
            <person name="Zhuang L."/>
            <person name="Luo L."/>
        </authorList>
    </citation>
    <scope>NUCLEOTIDE SEQUENCE [LARGE SCALE GENOMIC DNA]</scope>
    <source>
        <strain evidence="1 2">HN-E26</strain>
    </source>
</reference>
<sequence>MHCIKTYFILLSIFFCSPVWGQDITLFNQFNGRYDYLAIGNTLNEVENNLVSGYCETLPSSSAVLNLPENTTIISAYLYWAGSGNGDTEITLNNTDFIADNTYTVDYFDQNYGTLNYFSCYKDITDFIVDNGEIAYELSNLDITQTITNNPGYCNNSTNFAGWCIYVIYEDANLPLNQINLFQGLEIINRNEQEKTITLENINVLDNEGAKIGFLTWEGDANLNYGESLFINNNLLSNPPLNPADNAFNGTNSFTNSNELYNCDIDYYNIQNYINIGDETVDIKLTTGAINEFGSFSADLIIINNVITVLNSQLPDATATINNYELECGNRNISVNFTVFNNNSTDVLPQNTPIAFYANNILIGTSQTNNNIAIGEFETQDITLNIPEGLGDIINLQIIVDDIGNGSGIVTELNETNNFHDINLELLTISNTPIPNMEACDESFNQAFFDLTSQLSFIETNGFDYNFYTTLEDLQNNTLEIINPSNFQNTTSPQTIYLKVNTENCYKIFNFNLIVKNCPPIIPEIFTPNNDGYNDWFNIQGLYDIFEKHKLLIYNRYGTLIFEGNNNIKWEGKANKGLNNKGKLLPTGTYFYVLYLNDNNFDNIVGWVYLNR</sequence>
<dbReference type="RefSeq" id="WP_125467626.1">
    <property type="nucleotide sequence ID" value="NZ_RWBG01000002.1"/>
</dbReference>
<protein>
    <submittedName>
        <fullName evidence="1">Gliding motility-associated C-terminal domain-containing protein</fullName>
    </submittedName>
</protein>
<evidence type="ECO:0000313" key="2">
    <source>
        <dbReference type="Proteomes" id="UP000270620"/>
    </source>
</evidence>
<dbReference type="EMBL" id="RWBG01000002">
    <property type="protein sequence ID" value="RSK40713.1"/>
    <property type="molecule type" value="Genomic_DNA"/>
</dbReference>
<proteinExistence type="predicted"/>
<accession>A0A3R9NSE3</accession>
<organism evidence="1 2">
    <name type="scientific">Mangrovimonas spongiae</name>
    <dbReference type="NCBI Taxonomy" id="2494697"/>
    <lineage>
        <taxon>Bacteria</taxon>
        <taxon>Pseudomonadati</taxon>
        <taxon>Bacteroidota</taxon>
        <taxon>Flavobacteriia</taxon>
        <taxon>Flavobacteriales</taxon>
        <taxon>Flavobacteriaceae</taxon>
        <taxon>Mangrovimonas</taxon>
    </lineage>
</organism>
<dbReference type="NCBIfam" id="TIGR04131">
    <property type="entry name" value="Bac_Flav_CTERM"/>
    <property type="match status" value="1"/>
</dbReference>
<name>A0A3R9NSE3_9FLAO</name>
<keyword evidence="2" id="KW-1185">Reference proteome</keyword>
<comment type="caution">
    <text evidence="1">The sequence shown here is derived from an EMBL/GenBank/DDBJ whole genome shotgun (WGS) entry which is preliminary data.</text>
</comment>
<dbReference type="InterPro" id="IPR026341">
    <property type="entry name" value="T9SS_type_B"/>
</dbReference>